<protein>
    <submittedName>
        <fullName evidence="2">Thermophilic glucose-6-phosphate isomerase</fullName>
    </submittedName>
</protein>
<organism evidence="2 3">
    <name type="scientific">Jannaschia seosinensis</name>
    <dbReference type="NCBI Taxonomy" id="313367"/>
    <lineage>
        <taxon>Bacteria</taxon>
        <taxon>Pseudomonadati</taxon>
        <taxon>Pseudomonadota</taxon>
        <taxon>Alphaproteobacteria</taxon>
        <taxon>Rhodobacterales</taxon>
        <taxon>Roseobacteraceae</taxon>
        <taxon>Jannaschia</taxon>
    </lineage>
</organism>
<keyword evidence="2" id="KW-0413">Isomerase</keyword>
<reference evidence="2 3" key="1">
    <citation type="submission" date="2015-09" db="EMBL/GenBank/DDBJ databases">
        <authorList>
            <person name="Jackson K.R."/>
            <person name="Lunt B.L."/>
            <person name="Fisher J.N.B."/>
            <person name="Gardner A.V."/>
            <person name="Bailey M.E."/>
            <person name="Deus L.M."/>
            <person name="Earl A.S."/>
            <person name="Gibby P.D."/>
            <person name="Hartmann K.A."/>
            <person name="Liu J.E."/>
            <person name="Manci A.M."/>
            <person name="Nielsen D.A."/>
            <person name="Solomon M.B."/>
            <person name="Breakwell D.P."/>
            <person name="Burnett S.H."/>
            <person name="Grose J.H."/>
        </authorList>
    </citation>
    <scope>NUCLEOTIDE SEQUENCE [LARGE SCALE GENOMIC DNA]</scope>
    <source>
        <strain evidence="2 3">CECT 7799</strain>
    </source>
</reference>
<sequence>MTDAALHIRPEDARPARWAAPTRGHVSFRTIVDAAQGPSHGLAQGIAELKRGDRENSHHHDLPEIGHVLSGSGFLTLEGQDMEISEGDTIFVPPGLRHGWAAAEMPLRVLYTFPADRLSDVAYHWACG</sequence>
<dbReference type="InterPro" id="IPR014710">
    <property type="entry name" value="RmlC-like_jellyroll"/>
</dbReference>
<dbReference type="GO" id="GO:0016853">
    <property type="term" value="F:isomerase activity"/>
    <property type="evidence" value="ECO:0007669"/>
    <property type="project" value="UniProtKB-KW"/>
</dbReference>
<evidence type="ECO:0000313" key="3">
    <source>
        <dbReference type="Proteomes" id="UP000049455"/>
    </source>
</evidence>
<dbReference type="InterPro" id="IPR013096">
    <property type="entry name" value="Cupin_2"/>
</dbReference>
<keyword evidence="3" id="KW-1185">Reference proteome</keyword>
<evidence type="ECO:0000313" key="2">
    <source>
        <dbReference type="EMBL" id="CUH40479.1"/>
    </source>
</evidence>
<accession>A0A0M7BE58</accession>
<proteinExistence type="predicted"/>
<name>A0A0M7BE58_9RHOB</name>
<dbReference type="STRING" id="313367.JSE7799_03212"/>
<dbReference type="InterPro" id="IPR011051">
    <property type="entry name" value="RmlC_Cupin_sf"/>
</dbReference>
<dbReference type="Proteomes" id="UP000049455">
    <property type="component" value="Unassembled WGS sequence"/>
</dbReference>
<dbReference type="Pfam" id="PF07883">
    <property type="entry name" value="Cupin_2"/>
    <property type="match status" value="1"/>
</dbReference>
<dbReference type="Gene3D" id="2.60.120.10">
    <property type="entry name" value="Jelly Rolls"/>
    <property type="match status" value="1"/>
</dbReference>
<evidence type="ECO:0000259" key="1">
    <source>
        <dbReference type="Pfam" id="PF07883"/>
    </source>
</evidence>
<dbReference type="AlphaFoldDB" id="A0A0M7BE58"/>
<feature type="domain" description="Cupin type-2" evidence="1">
    <location>
        <begin position="47"/>
        <end position="111"/>
    </location>
</feature>
<dbReference type="OrthoDB" id="5592106at2"/>
<gene>
    <name evidence="2" type="ORF">JSE7799_03212</name>
</gene>
<dbReference type="RefSeq" id="WP_055664522.1">
    <property type="nucleotide sequence ID" value="NZ_CYPR01000209.1"/>
</dbReference>
<dbReference type="EMBL" id="CYPR01000209">
    <property type="protein sequence ID" value="CUH40479.1"/>
    <property type="molecule type" value="Genomic_DNA"/>
</dbReference>
<dbReference type="SUPFAM" id="SSF51182">
    <property type="entry name" value="RmlC-like cupins"/>
    <property type="match status" value="1"/>
</dbReference>